<dbReference type="STRING" id="930146.SAMN05192533_1088"/>
<dbReference type="AlphaFoldDB" id="A0A1H8D192"/>
<reference evidence="3" key="1">
    <citation type="submission" date="2016-10" db="EMBL/GenBank/DDBJ databases">
        <authorList>
            <person name="Varghese N."/>
            <person name="Submissions S."/>
        </authorList>
    </citation>
    <scope>NUCLEOTIDE SEQUENCE [LARGE SCALE GENOMIC DNA]</scope>
    <source>
        <strain evidence="3">B48,IBRC-M 10115,DSM 25386,CECT 8001</strain>
    </source>
</reference>
<gene>
    <name evidence="2" type="ORF">SAMN05192533_1088</name>
</gene>
<dbReference type="InterPro" id="IPR036390">
    <property type="entry name" value="WH_DNA-bd_sf"/>
</dbReference>
<dbReference type="RefSeq" id="WP_090745666.1">
    <property type="nucleotide sequence ID" value="NZ_FOBW01000008.1"/>
</dbReference>
<dbReference type="SUPFAM" id="SSF46785">
    <property type="entry name" value="Winged helix' DNA-binding domain"/>
    <property type="match status" value="1"/>
</dbReference>
<dbReference type="InterPro" id="IPR005149">
    <property type="entry name" value="Tscrpt_reg_PadR_N"/>
</dbReference>
<dbReference type="Pfam" id="PF03551">
    <property type="entry name" value="PadR"/>
    <property type="match status" value="1"/>
</dbReference>
<accession>A0A1H8D192</accession>
<dbReference type="EMBL" id="FOBW01000008">
    <property type="protein sequence ID" value="SEN00247.1"/>
    <property type="molecule type" value="Genomic_DNA"/>
</dbReference>
<feature type="domain" description="Transcription regulator PadR N-terminal" evidence="1">
    <location>
        <begin position="7"/>
        <end position="81"/>
    </location>
</feature>
<evidence type="ECO:0000259" key="1">
    <source>
        <dbReference type="Pfam" id="PF03551"/>
    </source>
</evidence>
<dbReference type="PANTHER" id="PTHR43252:SF6">
    <property type="entry name" value="NEGATIVE TRANSCRIPTION REGULATOR PADR"/>
    <property type="match status" value="1"/>
</dbReference>
<name>A0A1H8D192_9BACI</name>
<keyword evidence="3" id="KW-1185">Reference proteome</keyword>
<protein>
    <submittedName>
        <fullName evidence="2">Transcriptional regulator PadR-like family protein</fullName>
    </submittedName>
</protein>
<proteinExistence type="predicted"/>
<evidence type="ECO:0000313" key="3">
    <source>
        <dbReference type="Proteomes" id="UP000198553"/>
    </source>
</evidence>
<dbReference type="Proteomes" id="UP000198553">
    <property type="component" value="Unassembled WGS sequence"/>
</dbReference>
<sequence>MSLSLFILGSLAEETSHPYKLKKALLDALPVQNLSEGKFYYNFEALQKKGLIEPVETVHKENRPNKTLYKITEAGREFLEEEIYRSFKKGSKVEDLYISIYLVKYINPEKAAIFLEDAIKQEKQKWAHYREMRQNEEMQKQFATLDENQQRAVEFISDHAFKQADENIRWMENLFTFLKEIGK</sequence>
<dbReference type="PANTHER" id="PTHR43252">
    <property type="entry name" value="TRANSCRIPTIONAL REGULATOR YQJI"/>
    <property type="match status" value="1"/>
</dbReference>
<dbReference type="OrthoDB" id="9808762at2"/>
<dbReference type="InterPro" id="IPR036388">
    <property type="entry name" value="WH-like_DNA-bd_sf"/>
</dbReference>
<evidence type="ECO:0000313" key="2">
    <source>
        <dbReference type="EMBL" id="SEN00247.1"/>
    </source>
</evidence>
<dbReference type="Gene3D" id="1.10.10.10">
    <property type="entry name" value="Winged helix-like DNA-binding domain superfamily/Winged helix DNA-binding domain"/>
    <property type="match status" value="1"/>
</dbReference>
<organism evidence="2 3">
    <name type="scientific">Mesobacillus persicus</name>
    <dbReference type="NCBI Taxonomy" id="930146"/>
    <lineage>
        <taxon>Bacteria</taxon>
        <taxon>Bacillati</taxon>
        <taxon>Bacillota</taxon>
        <taxon>Bacilli</taxon>
        <taxon>Bacillales</taxon>
        <taxon>Bacillaceae</taxon>
        <taxon>Mesobacillus</taxon>
    </lineage>
</organism>